<keyword evidence="7" id="KW-1185">Reference proteome</keyword>
<dbReference type="PANTHER" id="PTHR33619:SF3">
    <property type="entry name" value="POLYSACCHARIDE EXPORT PROTEIN GFCE-RELATED"/>
    <property type="match status" value="1"/>
</dbReference>
<organism evidence="6 7">
    <name type="scientific">Cognatishimia maritima</name>
    <dbReference type="NCBI Taxonomy" id="870908"/>
    <lineage>
        <taxon>Bacteria</taxon>
        <taxon>Pseudomonadati</taxon>
        <taxon>Pseudomonadota</taxon>
        <taxon>Alphaproteobacteria</taxon>
        <taxon>Rhodobacterales</taxon>
        <taxon>Paracoccaceae</taxon>
        <taxon>Cognatishimia</taxon>
    </lineage>
</organism>
<gene>
    <name evidence="6" type="ORF">SAMN04488044_1457</name>
</gene>
<feature type="chain" id="PRO_5011957331" evidence="3">
    <location>
        <begin position="35"/>
        <end position="418"/>
    </location>
</feature>
<protein>
    <submittedName>
        <fullName evidence="6">SLBB domain-containing protein</fullName>
    </submittedName>
</protein>
<evidence type="ECO:0000313" key="7">
    <source>
        <dbReference type="Proteomes" id="UP000184211"/>
    </source>
</evidence>
<evidence type="ECO:0000259" key="5">
    <source>
        <dbReference type="Pfam" id="PF10531"/>
    </source>
</evidence>
<feature type="domain" description="Polysaccharide export protein N-terminal" evidence="4">
    <location>
        <begin position="35"/>
        <end position="108"/>
    </location>
</feature>
<dbReference type="Pfam" id="PF02563">
    <property type="entry name" value="Poly_export"/>
    <property type="match status" value="1"/>
</dbReference>
<keyword evidence="2" id="KW-0175">Coiled coil</keyword>
<reference evidence="7" key="1">
    <citation type="submission" date="2016-11" db="EMBL/GenBank/DDBJ databases">
        <authorList>
            <person name="Varghese N."/>
            <person name="Submissions S."/>
        </authorList>
    </citation>
    <scope>NUCLEOTIDE SEQUENCE [LARGE SCALE GENOMIC DNA]</scope>
    <source>
        <strain evidence="7">DSM 28223</strain>
    </source>
</reference>
<proteinExistence type="predicted"/>
<feature type="domain" description="Soluble ligand binding" evidence="5">
    <location>
        <begin position="116"/>
        <end position="159"/>
    </location>
</feature>
<evidence type="ECO:0000256" key="3">
    <source>
        <dbReference type="SAM" id="SignalP"/>
    </source>
</evidence>
<feature type="signal peptide" evidence="3">
    <location>
        <begin position="1"/>
        <end position="34"/>
    </location>
</feature>
<dbReference type="STRING" id="870908.SAMN04488044_1457"/>
<dbReference type="InterPro" id="IPR019554">
    <property type="entry name" value="Soluble_ligand-bd"/>
</dbReference>
<accession>A0A1M5N974</accession>
<dbReference type="AlphaFoldDB" id="A0A1M5N974"/>
<sequence length="418" mass="44392">MFSILNPGYLRLPPCFVGLIVLKVLLAAAATAQGAEPYRLISGDHVRLNWAGVDAPIEAAVDIDGNLRLVEIGAISVAGLSLDQAEARISEHLTRAGLYQAPQVRMSMTGYAPVIVIGDVAQPGRFDYFPGMTVAAAIAMAGGPGLPAETSIGLARLDADLKGQARALELEITSLRAEQQRLLALLPEAALDGLEGLRDMDRAEVSPSLVTIDATLLQADQRAIHDALIVTEREIEALASQQGLIEERIDLQRVLASGVQEELARVQALHDRGLSTSIAVSLAETRAANVQSDLLEAETALVNVVAVLARAEQQRVGIQTNHEAETLRDLRHNLIQEWTAVARLQSVQQQLRALESSPVALGDAQQELLITLSSVRPGRGNVVAPDLGAQTMPGDTLFVSWSTAGDGKVASLAGTLKP</sequence>
<evidence type="ECO:0000259" key="4">
    <source>
        <dbReference type="Pfam" id="PF02563"/>
    </source>
</evidence>
<evidence type="ECO:0000256" key="1">
    <source>
        <dbReference type="ARBA" id="ARBA00022729"/>
    </source>
</evidence>
<keyword evidence="1 3" id="KW-0732">Signal</keyword>
<dbReference type="PANTHER" id="PTHR33619">
    <property type="entry name" value="POLYSACCHARIDE EXPORT PROTEIN GFCE-RELATED"/>
    <property type="match status" value="1"/>
</dbReference>
<dbReference type="InterPro" id="IPR049712">
    <property type="entry name" value="Poly_export"/>
</dbReference>
<dbReference type="Pfam" id="PF10531">
    <property type="entry name" value="SLBB"/>
    <property type="match status" value="1"/>
</dbReference>
<dbReference type="InterPro" id="IPR003715">
    <property type="entry name" value="Poly_export_N"/>
</dbReference>
<evidence type="ECO:0000256" key="2">
    <source>
        <dbReference type="SAM" id="Coils"/>
    </source>
</evidence>
<evidence type="ECO:0000313" key="6">
    <source>
        <dbReference type="EMBL" id="SHG86035.1"/>
    </source>
</evidence>
<feature type="coiled-coil region" evidence="2">
    <location>
        <begin position="158"/>
        <end position="185"/>
    </location>
</feature>
<dbReference type="EMBL" id="FQWM01000002">
    <property type="protein sequence ID" value="SHG86035.1"/>
    <property type="molecule type" value="Genomic_DNA"/>
</dbReference>
<dbReference type="OrthoDB" id="197007at2"/>
<dbReference type="RefSeq" id="WP_072792062.1">
    <property type="nucleotide sequence ID" value="NZ_FQWM01000002.1"/>
</dbReference>
<name>A0A1M5N974_9RHOB</name>
<dbReference type="Gene3D" id="3.30.1950.10">
    <property type="entry name" value="wza like domain"/>
    <property type="match status" value="1"/>
</dbReference>
<dbReference type="Proteomes" id="UP000184211">
    <property type="component" value="Unassembled WGS sequence"/>
</dbReference>
<dbReference type="GO" id="GO:0015159">
    <property type="term" value="F:polysaccharide transmembrane transporter activity"/>
    <property type="evidence" value="ECO:0007669"/>
    <property type="project" value="InterPro"/>
</dbReference>